<evidence type="ECO:0000313" key="3">
    <source>
        <dbReference type="Proteomes" id="UP000215413"/>
    </source>
</evidence>
<keyword evidence="1" id="KW-1133">Transmembrane helix</keyword>
<dbReference type="AlphaFoldDB" id="A0A233V2F2"/>
<sequence>MKLPRLYIFVVNQKTDLHEYLAYKNKKILTLMPLKSQVRLRMARVRFLTGHFAWIFYYFLQTIFLANAVICFYFMDKLLKISQQESKEGVCKSVLHFLIAYATSKSCNIAPTHTPLIAKISISCYNIIRDK</sequence>
<dbReference type="Proteomes" id="UP000215413">
    <property type="component" value="Unassembled WGS sequence"/>
</dbReference>
<protein>
    <submittedName>
        <fullName evidence="2">Uncharacterized protein</fullName>
    </submittedName>
</protein>
<accession>A0A233V2F2</accession>
<proteinExistence type="predicted"/>
<organism evidence="2 3">
    <name type="scientific">Finegoldia magna</name>
    <name type="common">Peptostreptococcus magnus</name>
    <dbReference type="NCBI Taxonomy" id="1260"/>
    <lineage>
        <taxon>Bacteria</taxon>
        <taxon>Bacillati</taxon>
        <taxon>Bacillota</taxon>
        <taxon>Tissierellia</taxon>
        <taxon>Tissierellales</taxon>
        <taxon>Peptoniphilaceae</taxon>
        <taxon>Finegoldia</taxon>
    </lineage>
</organism>
<dbReference type="EMBL" id="NDYC01000043">
    <property type="protein sequence ID" value="OXZ26570.1"/>
    <property type="molecule type" value="Genomic_DNA"/>
</dbReference>
<keyword evidence="1" id="KW-0472">Membrane</keyword>
<reference evidence="3" key="1">
    <citation type="submission" date="2017-04" db="EMBL/GenBank/DDBJ databases">
        <title>Finegoldia magna isolated from orthopedic joint implant-associated infections.</title>
        <authorList>
            <person name="Bjorklund S."/>
            <person name="Bruggemann H."/>
            <person name="Jensen A."/>
            <person name="Hellmark B."/>
            <person name="Soderquist B."/>
        </authorList>
    </citation>
    <scope>NUCLEOTIDE SEQUENCE [LARGE SCALE GENOMIC DNA]</scope>
    <source>
        <strain evidence="3">CCUG 54800</strain>
    </source>
</reference>
<feature type="transmembrane region" description="Helical" evidence="1">
    <location>
        <begin position="55"/>
        <end position="75"/>
    </location>
</feature>
<evidence type="ECO:0000256" key="1">
    <source>
        <dbReference type="SAM" id="Phobius"/>
    </source>
</evidence>
<keyword evidence="1" id="KW-0812">Transmembrane</keyword>
<name>A0A233V2F2_FINMA</name>
<comment type="caution">
    <text evidence="2">The sequence shown here is derived from an EMBL/GenBank/DDBJ whole genome shotgun (WGS) entry which is preliminary data.</text>
</comment>
<gene>
    <name evidence="2" type="ORF">B9N49_08695</name>
</gene>
<evidence type="ECO:0000313" key="2">
    <source>
        <dbReference type="EMBL" id="OXZ26570.1"/>
    </source>
</evidence>